<reference evidence="6 7" key="1">
    <citation type="journal article" date="2019" name="Nat. Ecol. Evol.">
        <title>Megaphylogeny resolves global patterns of mushroom evolution.</title>
        <authorList>
            <person name="Varga T."/>
            <person name="Krizsan K."/>
            <person name="Foldi C."/>
            <person name="Dima B."/>
            <person name="Sanchez-Garcia M."/>
            <person name="Sanchez-Ramirez S."/>
            <person name="Szollosi G.J."/>
            <person name="Szarkandi J.G."/>
            <person name="Papp V."/>
            <person name="Albert L."/>
            <person name="Andreopoulos W."/>
            <person name="Angelini C."/>
            <person name="Antonin V."/>
            <person name="Barry K.W."/>
            <person name="Bougher N.L."/>
            <person name="Buchanan P."/>
            <person name="Buyck B."/>
            <person name="Bense V."/>
            <person name="Catcheside P."/>
            <person name="Chovatia M."/>
            <person name="Cooper J."/>
            <person name="Damon W."/>
            <person name="Desjardin D."/>
            <person name="Finy P."/>
            <person name="Geml J."/>
            <person name="Haridas S."/>
            <person name="Hughes K."/>
            <person name="Justo A."/>
            <person name="Karasinski D."/>
            <person name="Kautmanova I."/>
            <person name="Kiss B."/>
            <person name="Kocsube S."/>
            <person name="Kotiranta H."/>
            <person name="LaButti K.M."/>
            <person name="Lechner B.E."/>
            <person name="Liimatainen K."/>
            <person name="Lipzen A."/>
            <person name="Lukacs Z."/>
            <person name="Mihaltcheva S."/>
            <person name="Morgado L.N."/>
            <person name="Niskanen T."/>
            <person name="Noordeloos M.E."/>
            <person name="Ohm R.A."/>
            <person name="Ortiz-Santana B."/>
            <person name="Ovrebo C."/>
            <person name="Racz N."/>
            <person name="Riley R."/>
            <person name="Savchenko A."/>
            <person name="Shiryaev A."/>
            <person name="Soop K."/>
            <person name="Spirin V."/>
            <person name="Szebenyi C."/>
            <person name="Tomsovsky M."/>
            <person name="Tulloss R.E."/>
            <person name="Uehling J."/>
            <person name="Grigoriev I.V."/>
            <person name="Vagvolgyi C."/>
            <person name="Papp T."/>
            <person name="Martin F.M."/>
            <person name="Miettinen O."/>
            <person name="Hibbett D.S."/>
            <person name="Nagy L.G."/>
        </authorList>
    </citation>
    <scope>NUCLEOTIDE SEQUENCE [LARGE SCALE GENOMIC DNA]</scope>
    <source>
        <strain evidence="6 7">CBS 121175</strain>
    </source>
</reference>
<feature type="transmembrane region" description="Helical" evidence="4">
    <location>
        <begin position="429"/>
        <end position="451"/>
    </location>
</feature>
<keyword evidence="4" id="KW-0812">Transmembrane</keyword>
<keyword evidence="4" id="KW-0472">Membrane</keyword>
<name>A0A5C3KJM6_COPMA</name>
<sequence length="1008" mass="108664">MILQNARFTSLLVLFLNTLITKVCGYDPPSRWGQATVVVNDALYVFGGKTDEFNQFSYTSAPNTNDILYLSLALPFPAQSPPWELVSSSSNSSTSQGPALAWATLSAFSPHEALLFGGLPDANSDIVNVGRGDSAFILDIMNRLGPEWRLDASQVPLDQPIRRIHHSTITLPSGLVFIFGGERADGSRTCLADNWVFDPSHLSFTELPSENAPPGLCGPVSVPLPDGRILVFGGFSSSSESLLPFSTIYVLDTTRTPYTWSTLDVASDPLPSPRRGFAAVLISSDRVLIHGGGDASSQTSMSDGWILDLSHTPATWSERTSLSGLGGRRDHFAVPVGDYVVFGFGYGSSSPAPPEVQVYDVQGDTFVPEYSPPPISSTPTRTLPLPSQTSNSGITSKHQPTSSVSPSNPTAPGDPGQGSQSGGNKKATAIAIGTAIGALALIVLLLSAFYYRRHRQRRYWDERRFVPVSPNSPFGDDDNDSQINRNIPRAGFTQQRKDGALLRTLGLAGIIGSLTRNEQDRQERRNMLDDEDREFGTLYNKQRRDGTNGSVWSLLSFLGGGHGSREASIAGHSAHSSTPWGEKSDPFSDNAGLVHDAETQSLGAGAVRPKNRRETSYVSNRSALSYSSYTDPFSDPIQEERRETSDTSYSGDAPVRLVNPRGPPVTLLHTSLPLEHVGHPLSPLSERTSQSTLNNPESASASSSDHVSSSRFSTVASRTTSGTSQIDSPTSPTLLSNMLTLPAENKVRRSDSWWSKLGRRTSLAESTRPAAYTALRDPNPPPRLVTIDESVHSRSPDKSTPTSKRSSPGSAEVEAQMAEQHQREHSQPYTTKHGKSMSSLRTTDTEVIERMAGTMEVVQRRKSGSQGTRRSTDSTTNLSLNTDGSGDQQAGDFGDLAGYASPTEMDPHEAAVHRATSRARTPPVSYYRNVAQPAPVASASSGPSRTLPPAPSGGVAARIQDFERRSSQDQSKQNPSNNRGSVDYGLVPRRSLFVANPDRRTSHGSAES</sequence>
<evidence type="ECO:0000313" key="7">
    <source>
        <dbReference type="Proteomes" id="UP000307440"/>
    </source>
</evidence>
<feature type="compositionally biased region" description="Low complexity" evidence="3">
    <location>
        <begin position="931"/>
        <end position="944"/>
    </location>
</feature>
<feature type="compositionally biased region" description="Low complexity" evidence="3">
    <location>
        <begin position="698"/>
        <end position="713"/>
    </location>
</feature>
<keyword evidence="5" id="KW-0732">Signal</keyword>
<protein>
    <submittedName>
        <fullName evidence="6">Galactose oxidase</fullName>
    </submittedName>
</protein>
<feature type="compositionally biased region" description="Low complexity" evidence="3">
    <location>
        <begin position="873"/>
        <end position="883"/>
    </location>
</feature>
<dbReference type="Gene3D" id="2.120.10.80">
    <property type="entry name" value="Kelch-type beta propeller"/>
    <property type="match status" value="1"/>
</dbReference>
<keyword evidence="7" id="KW-1185">Reference proteome</keyword>
<dbReference type="OrthoDB" id="432528at2759"/>
<evidence type="ECO:0000256" key="3">
    <source>
        <dbReference type="SAM" id="MobiDB-lite"/>
    </source>
</evidence>
<feature type="region of interest" description="Disordered" evidence="3">
    <location>
        <begin position="367"/>
        <end position="425"/>
    </location>
</feature>
<feature type="compositionally biased region" description="Polar residues" evidence="3">
    <location>
        <begin position="685"/>
        <end position="697"/>
    </location>
</feature>
<keyword evidence="2" id="KW-0677">Repeat</keyword>
<feature type="region of interest" description="Disordered" evidence="3">
    <location>
        <begin position="628"/>
        <end position="739"/>
    </location>
</feature>
<accession>A0A5C3KJM6</accession>
<keyword evidence="4" id="KW-1133">Transmembrane helix</keyword>
<feature type="chain" id="PRO_5023132829" evidence="5">
    <location>
        <begin position="26"/>
        <end position="1008"/>
    </location>
</feature>
<gene>
    <name evidence="6" type="ORF">FA15DRAFT_673615</name>
</gene>
<dbReference type="EMBL" id="ML210305">
    <property type="protein sequence ID" value="TFK20292.1"/>
    <property type="molecule type" value="Genomic_DNA"/>
</dbReference>
<dbReference type="SUPFAM" id="SSF117281">
    <property type="entry name" value="Kelch motif"/>
    <property type="match status" value="1"/>
</dbReference>
<evidence type="ECO:0000256" key="5">
    <source>
        <dbReference type="SAM" id="SignalP"/>
    </source>
</evidence>
<dbReference type="Pfam" id="PF24681">
    <property type="entry name" value="Kelch_KLHDC2_KLHL20_DRC7"/>
    <property type="match status" value="1"/>
</dbReference>
<evidence type="ECO:0000256" key="2">
    <source>
        <dbReference type="ARBA" id="ARBA00022737"/>
    </source>
</evidence>
<dbReference type="Proteomes" id="UP000307440">
    <property type="component" value="Unassembled WGS sequence"/>
</dbReference>
<feature type="region of interest" description="Disordered" evidence="3">
    <location>
        <begin position="759"/>
        <end position="1008"/>
    </location>
</feature>
<proteinExistence type="predicted"/>
<evidence type="ECO:0000256" key="1">
    <source>
        <dbReference type="ARBA" id="ARBA00022441"/>
    </source>
</evidence>
<feature type="compositionally biased region" description="Polar residues" evidence="3">
    <location>
        <begin position="968"/>
        <end position="980"/>
    </location>
</feature>
<feature type="compositionally biased region" description="Polar residues" evidence="3">
    <location>
        <begin position="798"/>
        <end position="809"/>
    </location>
</feature>
<feature type="region of interest" description="Disordered" evidence="3">
    <location>
        <begin position="563"/>
        <end position="584"/>
    </location>
</feature>
<feature type="signal peptide" evidence="5">
    <location>
        <begin position="1"/>
        <end position="25"/>
    </location>
</feature>
<dbReference type="AlphaFoldDB" id="A0A5C3KJM6"/>
<keyword evidence="1" id="KW-0880">Kelch repeat</keyword>
<dbReference type="Gene3D" id="2.130.10.80">
    <property type="entry name" value="Galactose oxidase/kelch, beta-propeller"/>
    <property type="match status" value="1"/>
</dbReference>
<dbReference type="PANTHER" id="PTHR46093">
    <property type="entry name" value="ACYL-COA-BINDING DOMAIN-CONTAINING PROTEIN 5"/>
    <property type="match status" value="1"/>
</dbReference>
<evidence type="ECO:0000256" key="4">
    <source>
        <dbReference type="SAM" id="Phobius"/>
    </source>
</evidence>
<dbReference type="STRING" id="230819.A0A5C3KJM6"/>
<feature type="compositionally biased region" description="Polar residues" evidence="3">
    <location>
        <begin position="391"/>
        <end position="410"/>
    </location>
</feature>
<dbReference type="InterPro" id="IPR015915">
    <property type="entry name" value="Kelch-typ_b-propeller"/>
</dbReference>
<organism evidence="6 7">
    <name type="scientific">Coprinopsis marcescibilis</name>
    <name type="common">Agaric fungus</name>
    <name type="synonym">Psathyrella marcescibilis</name>
    <dbReference type="NCBI Taxonomy" id="230819"/>
    <lineage>
        <taxon>Eukaryota</taxon>
        <taxon>Fungi</taxon>
        <taxon>Dikarya</taxon>
        <taxon>Basidiomycota</taxon>
        <taxon>Agaricomycotina</taxon>
        <taxon>Agaricomycetes</taxon>
        <taxon>Agaricomycetidae</taxon>
        <taxon>Agaricales</taxon>
        <taxon>Agaricineae</taxon>
        <taxon>Psathyrellaceae</taxon>
        <taxon>Coprinopsis</taxon>
    </lineage>
</organism>
<feature type="compositionally biased region" description="Low complexity" evidence="3">
    <location>
        <begin position="377"/>
        <end position="390"/>
    </location>
</feature>
<dbReference type="InterPro" id="IPR037293">
    <property type="entry name" value="Gal_Oxidase_central_sf"/>
</dbReference>
<dbReference type="PANTHER" id="PTHR46093:SF18">
    <property type="entry name" value="FIBRONECTIN TYPE-III DOMAIN-CONTAINING PROTEIN"/>
    <property type="match status" value="1"/>
</dbReference>
<feature type="compositionally biased region" description="Polar residues" evidence="3">
    <location>
        <begin position="714"/>
        <end position="739"/>
    </location>
</feature>
<evidence type="ECO:0000313" key="6">
    <source>
        <dbReference type="EMBL" id="TFK20292.1"/>
    </source>
</evidence>